<evidence type="ECO:0000256" key="1">
    <source>
        <dbReference type="ARBA" id="ARBA00006541"/>
    </source>
</evidence>
<dbReference type="InParanoid" id="A0A2T3AGJ6"/>
<dbReference type="InterPro" id="IPR000669">
    <property type="entry name" value="Mannitol_DH"/>
</dbReference>
<keyword evidence="3" id="KW-0520">NAD</keyword>
<dbReference type="PANTHER" id="PTHR43362:SF1">
    <property type="entry name" value="MANNITOL DEHYDROGENASE 2-RELATED"/>
    <property type="match status" value="1"/>
</dbReference>
<evidence type="ECO:0000313" key="9">
    <source>
        <dbReference type="EMBL" id="PSR97344.1"/>
    </source>
</evidence>
<dbReference type="AlphaFoldDB" id="A0A2T3AGJ6"/>
<dbReference type="InterPro" id="IPR013328">
    <property type="entry name" value="6PGD_dom2"/>
</dbReference>
<accession>A0A2T3AGJ6</accession>
<dbReference type="InterPro" id="IPR036291">
    <property type="entry name" value="NAD(P)-bd_dom_sf"/>
</dbReference>
<comment type="similarity">
    <text evidence="1">Belongs to the mannitol dehydrogenase family.</text>
</comment>
<evidence type="ECO:0000259" key="7">
    <source>
        <dbReference type="Pfam" id="PF01232"/>
    </source>
</evidence>
<dbReference type="EMBL" id="KZ678392">
    <property type="protein sequence ID" value="PSR97344.1"/>
    <property type="molecule type" value="Genomic_DNA"/>
</dbReference>
<comment type="catalytic activity">
    <reaction evidence="6">
        <text>D-mannitol + NAD(+) = D-fructose + NADH + H(+)</text>
        <dbReference type="Rhea" id="RHEA:12084"/>
        <dbReference type="ChEBI" id="CHEBI:15378"/>
        <dbReference type="ChEBI" id="CHEBI:16899"/>
        <dbReference type="ChEBI" id="CHEBI:37721"/>
        <dbReference type="ChEBI" id="CHEBI:57540"/>
        <dbReference type="ChEBI" id="CHEBI:57945"/>
        <dbReference type="EC" id="1.1.1.67"/>
    </reaction>
</comment>
<dbReference type="PANTHER" id="PTHR43362">
    <property type="entry name" value="MANNITOL DEHYDROGENASE DSF1-RELATED"/>
    <property type="match status" value="1"/>
</dbReference>
<feature type="domain" description="Mannitol dehydrogenase C-terminal" evidence="8">
    <location>
        <begin position="319"/>
        <end position="508"/>
    </location>
</feature>
<sequence length="522" mass="58264">MSAILQSAKAAARGTLSKGFNGAIKLNNKNLASIQAQLQNQNSSVPNYDRKNLKEGIVHIGVGGFHRAHLAAYVDGLMNKGGARDWAICGVGLQPFDAAMRDALVPQDCLYTLIERAATGSKANVLGSITSFLFAPDNPQAVINKMAHEDTRIVSMTITESGYYYNENTHNLLVEHPDIVADLSSDLEKPKTTFGYLYASLAKRYEAGQLPFTVLSCDNMQKNGTITGNMLQTFAKHRSPKVAEWIQKHGAFPNSMVDRITPRTLDNDKASLAETFGLEDAWPVVTEPFNQWVVEDKFALGRPQFEDVGVQVVKDVHEVEAFECHKLRLLNASHTAMSYMAFLGGFQYVHEVIEHPLFSKFIHQMMHDEVRPLLPEIPDVDLHAYCDKLIERFSNPTIMDQITRLTLNGSGKMPQFIMPSIAEQIMGGTHNFRRLSLALASWFRYLHGVDESGKPYTIDDPRADELKAKALEGGDRIFPLMGVRDLFGDDLRDDKIFMDELQKALESLHREGSMATLAKYVD</sequence>
<dbReference type="SUPFAM" id="SSF48179">
    <property type="entry name" value="6-phosphogluconate dehydrogenase C-terminal domain-like"/>
    <property type="match status" value="1"/>
</dbReference>
<evidence type="ECO:0000256" key="5">
    <source>
        <dbReference type="ARBA" id="ARBA00040250"/>
    </source>
</evidence>
<dbReference type="FunFam" id="3.40.50.720:FF:000129">
    <property type="entry name" value="D-mannonate oxidoreductase"/>
    <property type="match status" value="1"/>
</dbReference>
<dbReference type="EC" id="1.1.1.67" evidence="4"/>
<dbReference type="Pfam" id="PF08125">
    <property type="entry name" value="Mannitol_dh_C"/>
    <property type="match status" value="1"/>
</dbReference>
<evidence type="ECO:0000313" key="10">
    <source>
        <dbReference type="Proteomes" id="UP000241462"/>
    </source>
</evidence>
<dbReference type="InterPro" id="IPR050988">
    <property type="entry name" value="Mannitol_DH/Oxidoreductase"/>
</dbReference>
<gene>
    <name evidence="9" type="ORF">BD289DRAFT_426159</name>
</gene>
<organism evidence="9 10">
    <name type="scientific">Coniella lustricola</name>
    <dbReference type="NCBI Taxonomy" id="2025994"/>
    <lineage>
        <taxon>Eukaryota</taxon>
        <taxon>Fungi</taxon>
        <taxon>Dikarya</taxon>
        <taxon>Ascomycota</taxon>
        <taxon>Pezizomycotina</taxon>
        <taxon>Sordariomycetes</taxon>
        <taxon>Sordariomycetidae</taxon>
        <taxon>Diaporthales</taxon>
        <taxon>Schizoparmaceae</taxon>
        <taxon>Coniella</taxon>
    </lineage>
</organism>
<keyword evidence="2" id="KW-0560">Oxidoreductase</keyword>
<proteinExistence type="inferred from homology"/>
<dbReference type="PRINTS" id="PR00084">
    <property type="entry name" value="MTLDHDRGNASE"/>
</dbReference>
<keyword evidence="10" id="KW-1185">Reference proteome</keyword>
<dbReference type="Gene3D" id="3.40.50.720">
    <property type="entry name" value="NAD(P)-binding Rossmann-like Domain"/>
    <property type="match status" value="1"/>
</dbReference>
<dbReference type="OrthoDB" id="418169at2759"/>
<evidence type="ECO:0000256" key="2">
    <source>
        <dbReference type="ARBA" id="ARBA00023002"/>
    </source>
</evidence>
<evidence type="ECO:0000256" key="4">
    <source>
        <dbReference type="ARBA" id="ARBA00038970"/>
    </source>
</evidence>
<dbReference type="GO" id="GO:0046029">
    <property type="term" value="F:mannitol dehydrogenase activity"/>
    <property type="evidence" value="ECO:0007669"/>
    <property type="project" value="TreeGrafter"/>
</dbReference>
<name>A0A2T3AGJ6_9PEZI</name>
<dbReference type="SUPFAM" id="SSF51735">
    <property type="entry name" value="NAD(P)-binding Rossmann-fold domains"/>
    <property type="match status" value="1"/>
</dbReference>
<dbReference type="Pfam" id="PF01232">
    <property type="entry name" value="Mannitol_dh"/>
    <property type="match status" value="1"/>
</dbReference>
<dbReference type="InterPro" id="IPR013118">
    <property type="entry name" value="Mannitol_DH_C"/>
</dbReference>
<dbReference type="InterPro" id="IPR008927">
    <property type="entry name" value="6-PGluconate_DH-like_C_sf"/>
</dbReference>
<evidence type="ECO:0000259" key="8">
    <source>
        <dbReference type="Pfam" id="PF08125"/>
    </source>
</evidence>
<dbReference type="Proteomes" id="UP000241462">
    <property type="component" value="Unassembled WGS sequence"/>
</dbReference>
<protein>
    <recommendedName>
        <fullName evidence="5">Mannitol 2-dehydrogenase</fullName>
        <ecNumber evidence="4">1.1.1.67</ecNumber>
    </recommendedName>
</protein>
<dbReference type="STRING" id="2025994.A0A2T3AGJ6"/>
<dbReference type="Gene3D" id="1.10.1040.10">
    <property type="entry name" value="N-(1-d-carboxylethyl)-l-norvaline Dehydrogenase, domain 2"/>
    <property type="match status" value="1"/>
</dbReference>
<dbReference type="InterPro" id="IPR013131">
    <property type="entry name" value="Mannitol_DH_N"/>
</dbReference>
<dbReference type="FunCoup" id="A0A2T3AGJ6">
    <property type="interactions" value="44"/>
</dbReference>
<feature type="domain" description="Mannitol dehydrogenase N-terminal" evidence="7">
    <location>
        <begin position="56"/>
        <end position="306"/>
    </location>
</feature>
<dbReference type="GO" id="GO:0050086">
    <property type="term" value="F:mannitol 2-dehydrogenase activity"/>
    <property type="evidence" value="ECO:0007669"/>
    <property type="project" value="UniProtKB-EC"/>
</dbReference>
<evidence type="ECO:0000256" key="3">
    <source>
        <dbReference type="ARBA" id="ARBA00023027"/>
    </source>
</evidence>
<evidence type="ECO:0000256" key="6">
    <source>
        <dbReference type="ARBA" id="ARBA00047733"/>
    </source>
</evidence>
<reference evidence="9 10" key="1">
    <citation type="journal article" date="2018" name="Mycol. Prog.">
        <title>Coniella lustricola, a new species from submerged detritus.</title>
        <authorList>
            <person name="Raudabaugh D.B."/>
            <person name="Iturriaga T."/>
            <person name="Carver A."/>
            <person name="Mondo S."/>
            <person name="Pangilinan J."/>
            <person name="Lipzen A."/>
            <person name="He G."/>
            <person name="Amirebrahimi M."/>
            <person name="Grigoriev I.V."/>
            <person name="Miller A.N."/>
        </authorList>
    </citation>
    <scope>NUCLEOTIDE SEQUENCE [LARGE SCALE GENOMIC DNA]</scope>
    <source>
        <strain evidence="9 10">B22-T-1</strain>
    </source>
</reference>